<dbReference type="PROSITE" id="PS50127">
    <property type="entry name" value="UBC_2"/>
    <property type="match status" value="1"/>
</dbReference>
<name>A0A0K8TT76_TABBR</name>
<feature type="region of interest" description="Disordered" evidence="1">
    <location>
        <begin position="202"/>
        <end position="230"/>
    </location>
</feature>
<dbReference type="EMBL" id="GDAI01000493">
    <property type="protein sequence ID" value="JAI17110.1"/>
    <property type="molecule type" value="mRNA"/>
</dbReference>
<accession>A0A0K8TT76</accession>
<dbReference type="CDD" id="cd23814">
    <property type="entry name" value="UEV_AKTIP"/>
    <property type="match status" value="1"/>
</dbReference>
<proteinExistence type="evidence at transcript level"/>
<sequence length="230" mass="26101">MTLDTNNTSDKLLTTIQREYKILGEYKMIQTEDVGGVYVIPSHDNSFIWFGVIFVRDGYYSGGIFRFNISLPDNFPDDSKAPTVIFQNEIFHPLICPYTGTLDTSGAFPVWISGSNHIWQLLKYIQFIFNQPQMCLNAEKLPNQTASDLLSQNKAEFIQKVKECVNLSCDKVYDPPPTDDKHFIVFEKFDNEIHGPVLANMKSKEDISGSPPTSGLSWVNKGEFKPLSKE</sequence>
<dbReference type="SUPFAM" id="SSF54495">
    <property type="entry name" value="UBC-like"/>
    <property type="match status" value="1"/>
</dbReference>
<dbReference type="Gene3D" id="3.10.110.10">
    <property type="entry name" value="Ubiquitin Conjugating Enzyme"/>
    <property type="match status" value="1"/>
</dbReference>
<evidence type="ECO:0000259" key="2">
    <source>
        <dbReference type="PROSITE" id="PS50127"/>
    </source>
</evidence>
<evidence type="ECO:0000313" key="3">
    <source>
        <dbReference type="EMBL" id="JAI17110.1"/>
    </source>
</evidence>
<dbReference type="InterPro" id="IPR050113">
    <property type="entry name" value="Ub_conjugating_enzyme"/>
</dbReference>
<reference evidence="3" key="1">
    <citation type="journal article" date="2015" name="Insect Biochem. Mol. Biol.">
        <title>An insight into the sialome of the horse fly, Tabanus bromius.</title>
        <authorList>
            <person name="Ribeiro J.M."/>
            <person name="Kazimirova M."/>
            <person name="Takac P."/>
            <person name="Andersen J.F."/>
            <person name="Francischetti I.M."/>
        </authorList>
    </citation>
    <scope>NUCLEOTIDE SEQUENCE</scope>
</reference>
<dbReference type="AlphaFoldDB" id="A0A0K8TT76"/>
<organism evidence="3">
    <name type="scientific">Tabanus bromius</name>
    <name type="common">Band-eyed brown horse fly</name>
    <dbReference type="NCBI Taxonomy" id="304241"/>
    <lineage>
        <taxon>Eukaryota</taxon>
        <taxon>Metazoa</taxon>
        <taxon>Ecdysozoa</taxon>
        <taxon>Arthropoda</taxon>
        <taxon>Hexapoda</taxon>
        <taxon>Insecta</taxon>
        <taxon>Pterygota</taxon>
        <taxon>Neoptera</taxon>
        <taxon>Endopterygota</taxon>
        <taxon>Diptera</taxon>
        <taxon>Brachycera</taxon>
        <taxon>Tabanomorpha</taxon>
        <taxon>Tabanoidea</taxon>
        <taxon>Tabanidae</taxon>
        <taxon>Tabanus</taxon>
    </lineage>
</organism>
<dbReference type="SMART" id="SM00212">
    <property type="entry name" value="UBCc"/>
    <property type="match status" value="1"/>
</dbReference>
<protein>
    <submittedName>
        <fullName evidence="3">Putative ubiquitin conjugating enzyme</fullName>
    </submittedName>
</protein>
<dbReference type="Pfam" id="PF00179">
    <property type="entry name" value="UQ_con"/>
    <property type="match status" value="1"/>
</dbReference>
<evidence type="ECO:0000256" key="1">
    <source>
        <dbReference type="SAM" id="MobiDB-lite"/>
    </source>
</evidence>
<dbReference type="InterPro" id="IPR016135">
    <property type="entry name" value="UBQ-conjugating_enzyme/RWD"/>
</dbReference>
<dbReference type="InterPro" id="IPR000608">
    <property type="entry name" value="UBC"/>
</dbReference>
<feature type="domain" description="UBC core" evidence="2">
    <location>
        <begin position="17"/>
        <end position="170"/>
    </location>
</feature>
<dbReference type="PANTHER" id="PTHR24067">
    <property type="entry name" value="UBIQUITIN-CONJUGATING ENZYME E2"/>
    <property type="match status" value="1"/>
</dbReference>